<evidence type="ECO:0000313" key="2">
    <source>
        <dbReference type="Proteomes" id="UP000216207"/>
    </source>
</evidence>
<dbReference type="RefSeq" id="WP_095326987.1">
    <property type="nucleotide sequence ID" value="NZ_NPCC01000029.1"/>
</dbReference>
<gene>
    <name evidence="1" type="ORF">CHH72_16550</name>
</gene>
<name>A0A268NWW9_SHOCL</name>
<accession>A0A268NWW9</accession>
<protein>
    <recommendedName>
        <fullName evidence="3">LIM zinc-binding domain-containing protein</fullName>
    </recommendedName>
</protein>
<reference evidence="1 2" key="1">
    <citation type="submission" date="2017-07" db="EMBL/GenBank/DDBJ databases">
        <title>Isolation and whole genome analysis of endospore-forming bacteria from heroin.</title>
        <authorList>
            <person name="Kalinowski J."/>
            <person name="Ahrens B."/>
            <person name="Al-Dilaimi A."/>
            <person name="Winkler A."/>
            <person name="Wibberg D."/>
            <person name="Schleenbecker U."/>
            <person name="Ruckert C."/>
            <person name="Wolfel R."/>
            <person name="Grass G."/>
        </authorList>
    </citation>
    <scope>NUCLEOTIDE SEQUENCE [LARGE SCALE GENOMIC DNA]</scope>
    <source>
        <strain evidence="1 2">7539</strain>
    </source>
</reference>
<evidence type="ECO:0000313" key="1">
    <source>
        <dbReference type="EMBL" id="PAE87739.1"/>
    </source>
</evidence>
<dbReference type="Proteomes" id="UP000216207">
    <property type="component" value="Unassembled WGS sequence"/>
</dbReference>
<organism evidence="1 2">
    <name type="scientific">Shouchella clausii</name>
    <name type="common">Alkalihalobacillus clausii</name>
    <dbReference type="NCBI Taxonomy" id="79880"/>
    <lineage>
        <taxon>Bacteria</taxon>
        <taxon>Bacillati</taxon>
        <taxon>Bacillota</taxon>
        <taxon>Bacilli</taxon>
        <taxon>Bacillales</taxon>
        <taxon>Bacillaceae</taxon>
        <taxon>Shouchella</taxon>
    </lineage>
</organism>
<sequence length="69" mass="7913">MTKCKACEDGFYLYDELVVVNDTYYHKDCVSLYPKSYVAFLGDAFLGETENEDGQAAYEVLHEDDLLED</sequence>
<evidence type="ECO:0008006" key="3">
    <source>
        <dbReference type="Google" id="ProtNLM"/>
    </source>
</evidence>
<comment type="caution">
    <text evidence="1">The sequence shown here is derived from an EMBL/GenBank/DDBJ whole genome shotgun (WGS) entry which is preliminary data.</text>
</comment>
<dbReference type="EMBL" id="NPCC01000029">
    <property type="protein sequence ID" value="PAE87739.1"/>
    <property type="molecule type" value="Genomic_DNA"/>
</dbReference>
<dbReference type="AlphaFoldDB" id="A0A268NWW9"/>
<proteinExistence type="predicted"/>